<name>A0ABW3JU46_9FLAO</name>
<proteinExistence type="predicted"/>
<evidence type="ECO:0000313" key="2">
    <source>
        <dbReference type="Proteomes" id="UP001597062"/>
    </source>
</evidence>
<organism evidence="1 2">
    <name type="scientific">Tenacibaculum geojense</name>
    <dbReference type="NCBI Taxonomy" id="915352"/>
    <lineage>
        <taxon>Bacteria</taxon>
        <taxon>Pseudomonadati</taxon>
        <taxon>Bacteroidota</taxon>
        <taxon>Flavobacteriia</taxon>
        <taxon>Flavobacteriales</taxon>
        <taxon>Flavobacteriaceae</taxon>
        <taxon>Tenacibaculum</taxon>
    </lineage>
</organism>
<dbReference type="EMBL" id="JBHTJR010000037">
    <property type="protein sequence ID" value="MFD0992867.1"/>
    <property type="molecule type" value="Genomic_DNA"/>
</dbReference>
<evidence type="ECO:0008006" key="3">
    <source>
        <dbReference type="Google" id="ProtNLM"/>
    </source>
</evidence>
<protein>
    <recommendedName>
        <fullName evidence="3">Lipoprotein</fullName>
    </recommendedName>
</protein>
<accession>A0ABW3JU46</accession>
<sequence>MASITIGANPVLTNLNTTVDYNPESNYPAVTVFSNGNNNYSVYALCYIPTGALISKSVAEFCQGNYSGYTPTQAIPLVGDVNNATVVLANFEDIKSAGLVQSTNTKFSTRSFAVCYDFEAQGSSSYECNVYALEFNYTVEDGSDYEVLFLAQGDLDPDLSRGTVSSPATPPPPTL</sequence>
<comment type="caution">
    <text evidence="1">The sequence shown here is derived from an EMBL/GenBank/DDBJ whole genome shotgun (WGS) entry which is preliminary data.</text>
</comment>
<dbReference type="RefSeq" id="WP_386106578.1">
    <property type="nucleotide sequence ID" value="NZ_JBHTJR010000037.1"/>
</dbReference>
<evidence type="ECO:0000313" key="1">
    <source>
        <dbReference type="EMBL" id="MFD0992867.1"/>
    </source>
</evidence>
<dbReference type="Proteomes" id="UP001597062">
    <property type="component" value="Unassembled WGS sequence"/>
</dbReference>
<gene>
    <name evidence="1" type="ORF">ACFQ1U_06590</name>
</gene>
<reference evidence="2" key="1">
    <citation type="journal article" date="2019" name="Int. J. Syst. Evol. Microbiol.">
        <title>The Global Catalogue of Microorganisms (GCM) 10K type strain sequencing project: providing services to taxonomists for standard genome sequencing and annotation.</title>
        <authorList>
            <consortium name="The Broad Institute Genomics Platform"/>
            <consortium name="The Broad Institute Genome Sequencing Center for Infectious Disease"/>
            <person name="Wu L."/>
            <person name="Ma J."/>
        </authorList>
    </citation>
    <scope>NUCLEOTIDE SEQUENCE [LARGE SCALE GENOMIC DNA]</scope>
    <source>
        <strain evidence="2">CCUG 60527</strain>
    </source>
</reference>
<keyword evidence="2" id="KW-1185">Reference proteome</keyword>